<dbReference type="Pfam" id="PF04860">
    <property type="entry name" value="Phage_portal"/>
    <property type="match status" value="1"/>
</dbReference>
<feature type="non-terminal residue" evidence="1">
    <location>
        <position position="1"/>
    </location>
</feature>
<dbReference type="InterPro" id="IPR006944">
    <property type="entry name" value="Phage/GTA_portal"/>
</dbReference>
<dbReference type="AlphaFoldDB" id="X1TDJ8"/>
<accession>X1TDJ8</accession>
<evidence type="ECO:0008006" key="2">
    <source>
        <dbReference type="Google" id="ProtNLM"/>
    </source>
</evidence>
<comment type="caution">
    <text evidence="1">The sequence shown here is derived from an EMBL/GenBank/DDBJ whole genome shotgun (WGS) entry which is preliminary data.</text>
</comment>
<evidence type="ECO:0000313" key="1">
    <source>
        <dbReference type="EMBL" id="GAI78094.1"/>
    </source>
</evidence>
<proteinExistence type="predicted"/>
<sequence>AEDRPKLIDRFAPVLKRFGYVPVRESSQTVPELAEASQWEQKPAKTIDYLETYEKAIWTYAAVFRIATAGAKVPFKIYKKRVTKKSKRVEVTDKLVNYVLEIPNPFTTRFNLWEATLAFAELTGNSYWELVSEGDKPPEEIYVLRPDHMEINPAKKKLIESYTYEINGRKIRLLPEDVLHFKYFSSKSELYGTSANTAAEKSIILDLYSLDFNARFFRAGARILGVLETDRHLSDKAMKRLNAKWIGKYGGYQKAFKTPVLEEGLKYKEGRI</sequence>
<name>X1TDJ8_9ZZZZ</name>
<organism evidence="1">
    <name type="scientific">marine sediment metagenome</name>
    <dbReference type="NCBI Taxonomy" id="412755"/>
    <lineage>
        <taxon>unclassified sequences</taxon>
        <taxon>metagenomes</taxon>
        <taxon>ecological metagenomes</taxon>
    </lineage>
</organism>
<gene>
    <name evidence="1" type="ORF">S12H4_20782</name>
</gene>
<protein>
    <recommendedName>
        <fullName evidence="2">Phage portal protein</fullName>
    </recommendedName>
</protein>
<feature type="non-terminal residue" evidence="1">
    <location>
        <position position="272"/>
    </location>
</feature>
<dbReference type="EMBL" id="BARW01010584">
    <property type="protein sequence ID" value="GAI78094.1"/>
    <property type="molecule type" value="Genomic_DNA"/>
</dbReference>
<reference evidence="1" key="1">
    <citation type="journal article" date="2014" name="Front. Microbiol.">
        <title>High frequency of phylogenetically diverse reductive dehalogenase-homologous genes in deep subseafloor sedimentary metagenomes.</title>
        <authorList>
            <person name="Kawai M."/>
            <person name="Futagami T."/>
            <person name="Toyoda A."/>
            <person name="Takaki Y."/>
            <person name="Nishi S."/>
            <person name="Hori S."/>
            <person name="Arai W."/>
            <person name="Tsubouchi T."/>
            <person name="Morono Y."/>
            <person name="Uchiyama I."/>
            <person name="Ito T."/>
            <person name="Fujiyama A."/>
            <person name="Inagaki F."/>
            <person name="Takami H."/>
        </authorList>
    </citation>
    <scope>NUCLEOTIDE SEQUENCE</scope>
    <source>
        <strain evidence="1">Expedition CK06-06</strain>
    </source>
</reference>